<reference evidence="1" key="1">
    <citation type="submission" date="2020-03" db="EMBL/GenBank/DDBJ databases">
        <title>The deep terrestrial virosphere.</title>
        <authorList>
            <person name="Holmfeldt K."/>
            <person name="Nilsson E."/>
            <person name="Simone D."/>
            <person name="Lopez-Fernandez M."/>
            <person name="Wu X."/>
            <person name="de Brujin I."/>
            <person name="Lundin D."/>
            <person name="Andersson A."/>
            <person name="Bertilsson S."/>
            <person name="Dopson M."/>
        </authorList>
    </citation>
    <scope>NUCLEOTIDE SEQUENCE</scope>
    <source>
        <strain evidence="1">MM415B06047</strain>
    </source>
</reference>
<gene>
    <name evidence="1" type="ORF">MM415B06047_0012</name>
</gene>
<sequence length="139" mass="15942">MNKEGNLKTKLNDTDTKKHHWKEIIPGDFGTSKSHSFVDGCKLMVKESGNVKSEDPLVCFLYLLMRNELACGKVEKIMVDLEKTDNATQFEFCNGWLAEYAKNIAKRLRGSTLLQEKVRNEKAKADLNEIKVKLMNNKY</sequence>
<protein>
    <submittedName>
        <fullName evidence="1">Uncharacterized protein</fullName>
    </submittedName>
</protein>
<name>A0A6M3LU92_9ZZZZ</name>
<organism evidence="1">
    <name type="scientific">viral metagenome</name>
    <dbReference type="NCBI Taxonomy" id="1070528"/>
    <lineage>
        <taxon>unclassified sequences</taxon>
        <taxon>metagenomes</taxon>
        <taxon>organismal metagenomes</taxon>
    </lineage>
</organism>
<dbReference type="AlphaFoldDB" id="A0A6M3LU92"/>
<evidence type="ECO:0000313" key="1">
    <source>
        <dbReference type="EMBL" id="QJA97639.1"/>
    </source>
</evidence>
<dbReference type="EMBL" id="MT143511">
    <property type="protein sequence ID" value="QJA97639.1"/>
    <property type="molecule type" value="Genomic_DNA"/>
</dbReference>
<accession>A0A6M3LU92</accession>
<proteinExistence type="predicted"/>